<evidence type="ECO:0000256" key="1">
    <source>
        <dbReference type="SAM" id="Coils"/>
    </source>
</evidence>
<comment type="caution">
    <text evidence="2">The sequence shown here is derived from an EMBL/GenBank/DDBJ whole genome shotgun (WGS) entry which is preliminary data.</text>
</comment>
<keyword evidence="3" id="KW-1185">Reference proteome</keyword>
<organism evidence="2 3">
    <name type="scientific">Gigaspora margarita</name>
    <dbReference type="NCBI Taxonomy" id="4874"/>
    <lineage>
        <taxon>Eukaryota</taxon>
        <taxon>Fungi</taxon>
        <taxon>Fungi incertae sedis</taxon>
        <taxon>Mucoromycota</taxon>
        <taxon>Glomeromycotina</taxon>
        <taxon>Glomeromycetes</taxon>
        <taxon>Diversisporales</taxon>
        <taxon>Gigasporaceae</taxon>
        <taxon>Gigaspora</taxon>
    </lineage>
</organism>
<dbReference type="Proteomes" id="UP000789901">
    <property type="component" value="Unassembled WGS sequence"/>
</dbReference>
<evidence type="ECO:0000313" key="3">
    <source>
        <dbReference type="Proteomes" id="UP000789901"/>
    </source>
</evidence>
<keyword evidence="1" id="KW-0175">Coiled coil</keyword>
<dbReference type="EMBL" id="CAJVQB010033994">
    <property type="protein sequence ID" value="CAG8820535.1"/>
    <property type="molecule type" value="Genomic_DNA"/>
</dbReference>
<evidence type="ECO:0000313" key="2">
    <source>
        <dbReference type="EMBL" id="CAG8820535.1"/>
    </source>
</evidence>
<sequence length="101" mass="12063">MSYFVSEINRLKEEINQQSQREFLFHRLNKELHNTNVADQLKKQNDEIISLEQTYKYLDAELNKTNLTLPSELEKQTYLNTELNKRNLTLPNKLENHTLAK</sequence>
<proteinExistence type="predicted"/>
<gene>
    <name evidence="2" type="ORF">GMARGA_LOCUS27594</name>
</gene>
<feature type="coiled-coil region" evidence="1">
    <location>
        <begin position="34"/>
        <end position="61"/>
    </location>
</feature>
<accession>A0ABN7W7M4</accession>
<name>A0ABN7W7M4_GIGMA</name>
<reference evidence="2 3" key="1">
    <citation type="submission" date="2021-06" db="EMBL/GenBank/DDBJ databases">
        <authorList>
            <person name="Kallberg Y."/>
            <person name="Tangrot J."/>
            <person name="Rosling A."/>
        </authorList>
    </citation>
    <scope>NUCLEOTIDE SEQUENCE [LARGE SCALE GENOMIC DNA]</scope>
    <source>
        <strain evidence="2 3">120-4 pot B 10/14</strain>
    </source>
</reference>
<protein>
    <submittedName>
        <fullName evidence="2">27850_t:CDS:1</fullName>
    </submittedName>
</protein>
<feature type="non-terminal residue" evidence="2">
    <location>
        <position position="101"/>
    </location>
</feature>